<reference evidence="2" key="1">
    <citation type="journal article" date="2019" name="Int. J. Syst. Evol. Microbiol.">
        <title>The Global Catalogue of Microorganisms (GCM) 10K type strain sequencing project: providing services to taxonomists for standard genome sequencing and annotation.</title>
        <authorList>
            <consortium name="The Broad Institute Genomics Platform"/>
            <consortium name="The Broad Institute Genome Sequencing Center for Infectious Disease"/>
            <person name="Wu L."/>
            <person name="Ma J."/>
        </authorList>
    </citation>
    <scope>NUCLEOTIDE SEQUENCE [LARGE SCALE GENOMIC DNA]</scope>
    <source>
        <strain evidence="2">PCU 280</strain>
    </source>
</reference>
<comment type="caution">
    <text evidence="1">The sequence shown here is derived from an EMBL/GenBank/DDBJ whole genome shotgun (WGS) entry which is preliminary data.</text>
</comment>
<sequence length="48" mass="5502">MQQLLITCLLILCMLFVYLAAIGGELGLKNEQQRAHRHTIDYVRDIDA</sequence>
<dbReference type="EMBL" id="JBHSTE010000004">
    <property type="protein sequence ID" value="MFC6333878.1"/>
    <property type="molecule type" value="Genomic_DNA"/>
</dbReference>
<name>A0ABW1V8G5_9BACL</name>
<dbReference type="RefSeq" id="WP_379235789.1">
    <property type="nucleotide sequence ID" value="NZ_JBHSTE010000004.1"/>
</dbReference>
<dbReference type="Proteomes" id="UP001596233">
    <property type="component" value="Unassembled WGS sequence"/>
</dbReference>
<gene>
    <name evidence="1" type="ORF">ACFP56_14720</name>
</gene>
<organism evidence="1 2">
    <name type="scientific">Paenibacillus septentrionalis</name>
    <dbReference type="NCBI Taxonomy" id="429342"/>
    <lineage>
        <taxon>Bacteria</taxon>
        <taxon>Bacillati</taxon>
        <taxon>Bacillota</taxon>
        <taxon>Bacilli</taxon>
        <taxon>Bacillales</taxon>
        <taxon>Paenibacillaceae</taxon>
        <taxon>Paenibacillus</taxon>
    </lineage>
</organism>
<accession>A0ABW1V8G5</accession>
<evidence type="ECO:0000313" key="1">
    <source>
        <dbReference type="EMBL" id="MFC6333878.1"/>
    </source>
</evidence>
<keyword evidence="2" id="KW-1185">Reference proteome</keyword>
<proteinExistence type="predicted"/>
<protein>
    <submittedName>
        <fullName evidence="1">Uncharacterized protein</fullName>
    </submittedName>
</protein>
<evidence type="ECO:0000313" key="2">
    <source>
        <dbReference type="Proteomes" id="UP001596233"/>
    </source>
</evidence>